<gene>
    <name evidence="1" type="ORF">TeGR_g13506</name>
</gene>
<sequence length="260" mass="26314">MSSVTYTPFLSLSQGSALVGPPRFCASPPGVASALAALPLSSAAALLLTASPPSCHAHDANGGGLREVPLPELPAGFEPLAASGPPPSPPQCPQPPGVLLLHSRTATLALLLTCSSPPALARGALLPSPLAAFASDGLVYHHGGSLHLCGYRTPTPTRSEPAPKEPRLLAASGDRVYLATADELSSFDASDLSPANSVKLPSPAELDAEGVATPSALHASPAAVFLSLSLRSGGDFDSRARLFGRDLEPGEDLDNLAPCS</sequence>
<proteinExistence type="predicted"/>
<accession>A0ABQ6NA57</accession>
<name>A0ABQ6NA57_9STRA</name>
<reference evidence="1 2" key="1">
    <citation type="journal article" date="2023" name="Commun. Biol.">
        <title>Genome analysis of Parmales, the sister group of diatoms, reveals the evolutionary specialization of diatoms from phago-mixotrophs to photoautotrophs.</title>
        <authorList>
            <person name="Ban H."/>
            <person name="Sato S."/>
            <person name="Yoshikawa S."/>
            <person name="Yamada K."/>
            <person name="Nakamura Y."/>
            <person name="Ichinomiya M."/>
            <person name="Sato N."/>
            <person name="Blanc-Mathieu R."/>
            <person name="Endo H."/>
            <person name="Kuwata A."/>
            <person name="Ogata H."/>
        </authorList>
    </citation>
    <scope>NUCLEOTIDE SEQUENCE [LARGE SCALE GENOMIC DNA]</scope>
</reference>
<evidence type="ECO:0000313" key="2">
    <source>
        <dbReference type="Proteomes" id="UP001165060"/>
    </source>
</evidence>
<protein>
    <submittedName>
        <fullName evidence="1">Uncharacterized protein</fullName>
    </submittedName>
</protein>
<dbReference type="EMBL" id="BRYB01006545">
    <property type="protein sequence ID" value="GMI51421.1"/>
    <property type="molecule type" value="Genomic_DNA"/>
</dbReference>
<evidence type="ECO:0000313" key="1">
    <source>
        <dbReference type="EMBL" id="GMI51421.1"/>
    </source>
</evidence>
<keyword evidence="2" id="KW-1185">Reference proteome</keyword>
<organism evidence="1 2">
    <name type="scientific">Tetraparma gracilis</name>
    <dbReference type="NCBI Taxonomy" id="2962635"/>
    <lineage>
        <taxon>Eukaryota</taxon>
        <taxon>Sar</taxon>
        <taxon>Stramenopiles</taxon>
        <taxon>Ochrophyta</taxon>
        <taxon>Bolidophyceae</taxon>
        <taxon>Parmales</taxon>
        <taxon>Triparmaceae</taxon>
        <taxon>Tetraparma</taxon>
    </lineage>
</organism>
<dbReference type="Proteomes" id="UP001165060">
    <property type="component" value="Unassembled WGS sequence"/>
</dbReference>
<comment type="caution">
    <text evidence="1">The sequence shown here is derived from an EMBL/GenBank/DDBJ whole genome shotgun (WGS) entry which is preliminary data.</text>
</comment>